<sequence length="137" mass="14478">MPRLPLPRRGFLSLLLAAAASAHAANPTVEIIAFAHPPVLNALQPLRDWLGQQGKRVRWIETDMESPAGAQRLRALGITSHTPLVILVDGRYAHTRADGSTLALIGFPSSGGGPGWTIEDAKAIITRAIAGTHPASP</sequence>
<dbReference type="InterPro" id="IPR006311">
    <property type="entry name" value="TAT_signal"/>
</dbReference>
<proteinExistence type="predicted"/>
<accession>A0A3N4V186</accession>
<keyword evidence="1" id="KW-0732">Signal</keyword>
<evidence type="ECO:0000313" key="3">
    <source>
        <dbReference type="Proteomes" id="UP000272193"/>
    </source>
</evidence>
<comment type="caution">
    <text evidence="2">The sequence shown here is derived from an EMBL/GenBank/DDBJ whole genome shotgun (WGS) entry which is preliminary data.</text>
</comment>
<feature type="chain" id="PRO_5018162293" evidence="1">
    <location>
        <begin position="25"/>
        <end position="137"/>
    </location>
</feature>
<evidence type="ECO:0000256" key="1">
    <source>
        <dbReference type="SAM" id="SignalP"/>
    </source>
</evidence>
<dbReference type="RefSeq" id="WP_124222724.1">
    <property type="nucleotide sequence ID" value="NZ_RKQL01000004.1"/>
</dbReference>
<organism evidence="2 3">
    <name type="scientific">Tibeticola sediminis</name>
    <dbReference type="NCBI Taxonomy" id="1917811"/>
    <lineage>
        <taxon>Bacteria</taxon>
        <taxon>Pseudomonadati</taxon>
        <taxon>Pseudomonadota</taxon>
        <taxon>Betaproteobacteria</taxon>
        <taxon>Burkholderiales</taxon>
        <taxon>Comamonadaceae</taxon>
        <taxon>Tibeticola</taxon>
    </lineage>
</organism>
<reference evidence="2 3" key="1">
    <citation type="submission" date="2018-11" db="EMBL/GenBank/DDBJ databases">
        <title>Genomic Encyclopedia of Type Strains, Phase IV (KMG-IV): sequencing the most valuable type-strain genomes for metagenomic binning, comparative biology and taxonomic classification.</title>
        <authorList>
            <person name="Goeker M."/>
        </authorList>
    </citation>
    <scope>NUCLEOTIDE SEQUENCE [LARGE SCALE GENOMIC DNA]</scope>
    <source>
        <strain evidence="2 3">DSM 101684</strain>
    </source>
</reference>
<feature type="signal peptide" evidence="1">
    <location>
        <begin position="1"/>
        <end position="24"/>
    </location>
</feature>
<dbReference type="AlphaFoldDB" id="A0A3N4V186"/>
<gene>
    <name evidence="2" type="ORF">EDC62_1746</name>
</gene>
<protein>
    <submittedName>
        <fullName evidence="2">Uncharacterized protein</fullName>
    </submittedName>
</protein>
<dbReference type="EMBL" id="RKQL01000004">
    <property type="protein sequence ID" value="RPE66674.1"/>
    <property type="molecule type" value="Genomic_DNA"/>
</dbReference>
<dbReference type="OrthoDB" id="9182396at2"/>
<evidence type="ECO:0000313" key="2">
    <source>
        <dbReference type="EMBL" id="RPE66674.1"/>
    </source>
</evidence>
<name>A0A3N4V186_9BURK</name>
<keyword evidence="3" id="KW-1185">Reference proteome</keyword>
<dbReference type="Proteomes" id="UP000272193">
    <property type="component" value="Unassembled WGS sequence"/>
</dbReference>
<dbReference type="PROSITE" id="PS51318">
    <property type="entry name" value="TAT"/>
    <property type="match status" value="1"/>
</dbReference>